<name>U4LNE8_PYROM</name>
<evidence type="ECO:0000313" key="2">
    <source>
        <dbReference type="Proteomes" id="UP000018144"/>
    </source>
</evidence>
<sequence length="35" mass="4048">MAPRCICFPNSLLRIRLGFQLYESKGHANGLWNQL</sequence>
<organism evidence="1 2">
    <name type="scientific">Pyronema omphalodes (strain CBS 100304)</name>
    <name type="common">Pyronema confluens</name>
    <dbReference type="NCBI Taxonomy" id="1076935"/>
    <lineage>
        <taxon>Eukaryota</taxon>
        <taxon>Fungi</taxon>
        <taxon>Dikarya</taxon>
        <taxon>Ascomycota</taxon>
        <taxon>Pezizomycotina</taxon>
        <taxon>Pezizomycetes</taxon>
        <taxon>Pezizales</taxon>
        <taxon>Pyronemataceae</taxon>
        <taxon>Pyronema</taxon>
    </lineage>
</organism>
<dbReference type="EMBL" id="HF936162">
    <property type="protein sequence ID" value="CCX33681.1"/>
    <property type="molecule type" value="Genomic_DNA"/>
</dbReference>
<keyword evidence="2" id="KW-1185">Reference proteome</keyword>
<dbReference type="AlphaFoldDB" id="U4LNE8"/>
<accession>U4LNE8</accession>
<evidence type="ECO:0000313" key="1">
    <source>
        <dbReference type="EMBL" id="CCX33681.1"/>
    </source>
</evidence>
<proteinExistence type="predicted"/>
<protein>
    <submittedName>
        <fullName evidence="1">Uncharacterized protein</fullName>
    </submittedName>
</protein>
<dbReference type="Proteomes" id="UP000018144">
    <property type="component" value="Unassembled WGS sequence"/>
</dbReference>
<gene>
    <name evidence="1" type="ORF">PCON_01619</name>
</gene>
<reference evidence="1 2" key="1">
    <citation type="journal article" date="2013" name="PLoS Genet.">
        <title>The genome and development-dependent transcriptomes of Pyronema confluens: a window into fungal evolution.</title>
        <authorList>
            <person name="Traeger S."/>
            <person name="Altegoer F."/>
            <person name="Freitag M."/>
            <person name="Gabaldon T."/>
            <person name="Kempken F."/>
            <person name="Kumar A."/>
            <person name="Marcet-Houben M."/>
            <person name="Poggeler S."/>
            <person name="Stajich J.E."/>
            <person name="Nowrousian M."/>
        </authorList>
    </citation>
    <scope>NUCLEOTIDE SEQUENCE [LARGE SCALE GENOMIC DNA]</scope>
    <source>
        <strain evidence="2">CBS 100304</strain>
        <tissue evidence="1">Vegetative mycelium</tissue>
    </source>
</reference>